<keyword evidence="2" id="KW-1133">Transmembrane helix</keyword>
<keyword evidence="4" id="KW-1185">Reference proteome</keyword>
<dbReference type="Pfam" id="PF13576">
    <property type="entry name" value="Pentapeptide_3"/>
    <property type="match status" value="1"/>
</dbReference>
<proteinExistence type="predicted"/>
<name>A0ABS5DBE8_9PSEU</name>
<dbReference type="InterPro" id="IPR001646">
    <property type="entry name" value="5peptide_repeat"/>
</dbReference>
<dbReference type="Proteomes" id="UP000674084">
    <property type="component" value="Unassembled WGS sequence"/>
</dbReference>
<comment type="caution">
    <text evidence="3">The sequence shown here is derived from an EMBL/GenBank/DDBJ whole genome shotgun (WGS) entry which is preliminary data.</text>
</comment>
<feature type="transmembrane region" description="Helical" evidence="2">
    <location>
        <begin position="15"/>
        <end position="35"/>
    </location>
</feature>
<dbReference type="EMBL" id="JAGPXE010000002">
    <property type="protein sequence ID" value="MBQ0923609.1"/>
    <property type="molecule type" value="Genomic_DNA"/>
</dbReference>
<feature type="transmembrane region" description="Helical" evidence="2">
    <location>
        <begin position="55"/>
        <end position="76"/>
    </location>
</feature>
<evidence type="ECO:0000313" key="4">
    <source>
        <dbReference type="Proteomes" id="UP000674084"/>
    </source>
</evidence>
<evidence type="ECO:0000256" key="1">
    <source>
        <dbReference type="SAM" id="MobiDB-lite"/>
    </source>
</evidence>
<sequence length="541" mass="59509">MAGESRPVWASWKHYEIQLGIAGSVALAAGLQAWAPPALFKPIKWAFEVLKSWGLFTFPALVSVFGLVLLLAVRLLRGLRITLGLSNTRQTRAEAPQIRPLRWQLVAIAIVAISLITWLAFNWLLEIAAKANDSSSARIEAIRTALTIGAGTGGAVALMLNARRQWLAEHAQTHTESDSAQQRANELYVQSVEQLGHEKAPVRLGALYALEQLAQTNTNQRQTVINVLCAYLRIPFTPPSTSNVLLYGVSNDEIESLQEDKETQPEESPSESTTEAEKEQELHVRLAAQQILTRHLSNEANPGHLAADYWPGIDIDLRGATLFDFTLPKGANINVGQFSQARFYGHTSFANATFSSPASFSFAEFKEEAVNFDNAWLARGADFEGVEFSGETSFEKSRFGGELSLGGDASEHAEFSFRGTTYKKSVSFKNATFSHAPNFSESKFFAAAEFTDFGPGQSFSFAMRKPVIFADSQFYGDAIFAQGLGYRLRIPADFSGAAVRVDSTVETKRVWPLNWKEERLACDSHGTDSASGVWYKVAAEE</sequence>
<evidence type="ECO:0000256" key="2">
    <source>
        <dbReference type="SAM" id="Phobius"/>
    </source>
</evidence>
<organism evidence="3 4">
    <name type="scientific">Saccharopolyspora endophytica</name>
    <dbReference type="NCBI Taxonomy" id="543886"/>
    <lineage>
        <taxon>Bacteria</taxon>
        <taxon>Bacillati</taxon>
        <taxon>Actinomycetota</taxon>
        <taxon>Actinomycetes</taxon>
        <taxon>Pseudonocardiales</taxon>
        <taxon>Pseudonocardiaceae</taxon>
        <taxon>Saccharopolyspora</taxon>
    </lineage>
</organism>
<dbReference type="RefSeq" id="WP_210969040.1">
    <property type="nucleotide sequence ID" value="NZ_JAGPXE010000002.1"/>
</dbReference>
<keyword evidence="2" id="KW-0472">Membrane</keyword>
<reference evidence="3 4" key="1">
    <citation type="submission" date="2021-04" db="EMBL/GenBank/DDBJ databases">
        <title>Whole-genome sequencing of Saccharopolyspora endophytica KCTC 19397.</title>
        <authorList>
            <person name="Ay H."/>
            <person name="Saygin H."/>
            <person name="Sahin N."/>
        </authorList>
    </citation>
    <scope>NUCLEOTIDE SEQUENCE [LARGE SCALE GENOMIC DNA]</scope>
    <source>
        <strain evidence="3 4">KCTC 19397</strain>
    </source>
</reference>
<feature type="transmembrane region" description="Helical" evidence="2">
    <location>
        <begin position="101"/>
        <end position="121"/>
    </location>
</feature>
<evidence type="ECO:0000313" key="3">
    <source>
        <dbReference type="EMBL" id="MBQ0923609.1"/>
    </source>
</evidence>
<gene>
    <name evidence="3" type="ORF">KBO27_06615</name>
</gene>
<accession>A0ABS5DBE8</accession>
<feature type="region of interest" description="Disordered" evidence="1">
    <location>
        <begin position="256"/>
        <end position="280"/>
    </location>
</feature>
<keyword evidence="2" id="KW-0812">Transmembrane</keyword>
<dbReference type="Gene3D" id="2.160.20.80">
    <property type="entry name" value="E3 ubiquitin-protein ligase SopA"/>
    <property type="match status" value="1"/>
</dbReference>
<protein>
    <submittedName>
        <fullName evidence="3">Pentapeptide repeat-containing protein</fullName>
    </submittedName>
</protein>